<dbReference type="PANTHER" id="PTHR14614:SF130">
    <property type="entry name" value="PROTEIN-LYSINE N-METHYLTRANSFERASE EEF2KMT"/>
    <property type="match status" value="1"/>
</dbReference>
<dbReference type="RefSeq" id="XP_006959189.1">
    <property type="nucleotide sequence ID" value="XM_006959127.1"/>
</dbReference>
<dbReference type="Gene3D" id="3.40.50.150">
    <property type="entry name" value="Vaccinia Virus protein VP39"/>
    <property type="match status" value="1"/>
</dbReference>
<dbReference type="Proteomes" id="UP000005242">
    <property type="component" value="Unassembled WGS sequence"/>
</dbReference>
<keyword evidence="5" id="KW-1185">Reference proteome</keyword>
<sequence length="307" mass="35290">MDSILKQFAQLTPLRNFNWYFNNNQLYDLQSDFIKIVINNETLNKYPPSVDYKFKFYKVLIQKLETVLEDDEMEVAEEIYDEFMKALSESQSTNGPPKSTYKTYFYGSDSVTLYEDQTTISKGTTGLVTWVSAQSLSEDIYNEDSDIHKALKSANRVLELGSGCGLVGMAISKAFKDLEVFSTDVDDNVLSRLESNISLNNINNNKTLKLDWFHHNYLIKQLQPDIVIAADIIYDDYLFDPLIKVLEESLRVARKIFIRGALRKQETFDLFVTMLKQAMNNFDIIIKTISTAQRSDCDIYEILIGGN</sequence>
<dbReference type="STRING" id="671144.I4Y9L2"/>
<evidence type="ECO:0000259" key="3">
    <source>
        <dbReference type="Pfam" id="PF14904"/>
    </source>
</evidence>
<accession>I4Y9L2</accession>
<dbReference type="InParanoid" id="I4Y9L2"/>
<dbReference type="AlphaFoldDB" id="I4Y9L2"/>
<dbReference type="HOGENOM" id="CLU_038942_0_1_1"/>
<dbReference type="Pfam" id="PF10294">
    <property type="entry name" value="Methyltransf_16"/>
    <property type="match status" value="1"/>
</dbReference>
<gene>
    <name evidence="4" type="ORF">WALSEDRAFT_60781</name>
</gene>
<dbReference type="EMBL" id="JH668237">
    <property type="protein sequence ID" value="EIM20654.1"/>
    <property type="molecule type" value="Genomic_DNA"/>
</dbReference>
<dbReference type="SUPFAM" id="SSF53335">
    <property type="entry name" value="S-adenosyl-L-methionine-dependent methyltransferases"/>
    <property type="match status" value="1"/>
</dbReference>
<dbReference type="InterPro" id="IPR019410">
    <property type="entry name" value="Methyltransf_16"/>
</dbReference>
<dbReference type="InterPro" id="IPR029063">
    <property type="entry name" value="SAM-dependent_MTases_sf"/>
</dbReference>
<dbReference type="Pfam" id="PF14904">
    <property type="entry name" value="FAM86"/>
    <property type="match status" value="1"/>
</dbReference>
<dbReference type="OMA" id="PIRTYRI"/>
<dbReference type="GO" id="GO:0008757">
    <property type="term" value="F:S-adenosylmethionine-dependent methyltransferase activity"/>
    <property type="evidence" value="ECO:0007669"/>
    <property type="project" value="UniProtKB-ARBA"/>
</dbReference>
<protein>
    <recommendedName>
        <fullName evidence="3">FAM86 N-terminal domain-containing protein</fullName>
    </recommendedName>
</protein>
<reference evidence="4 5" key="1">
    <citation type="journal article" date="2012" name="Fungal Genet. Biol.">
        <title>The genome of the xerotolerant mold Wallemia sebi reveals adaptations to osmotic stress and suggests cryptic sexual reproduction.</title>
        <authorList>
            <person name="Padamsee M."/>
            <person name="Kumar T.K.A."/>
            <person name="Riley R."/>
            <person name="Binder M."/>
            <person name="Boyd A."/>
            <person name="Calvo A.M."/>
            <person name="Furukawa K."/>
            <person name="Hesse C."/>
            <person name="Hohmann S."/>
            <person name="James T.Y."/>
            <person name="LaButti K."/>
            <person name="Lapidus A."/>
            <person name="Lindquist E."/>
            <person name="Lucas S."/>
            <person name="Miller K."/>
            <person name="Shantappa S."/>
            <person name="Grigoriev I.V."/>
            <person name="Hibbett D.S."/>
            <person name="McLaughlin D.J."/>
            <person name="Spatafora J.W."/>
            <person name="Aime M.C."/>
        </authorList>
    </citation>
    <scope>NUCLEOTIDE SEQUENCE [LARGE SCALE GENOMIC DNA]</scope>
    <source>
        <strain evidence="5">ATCC MYA-4683 / CBS 633.66</strain>
    </source>
</reference>
<feature type="domain" description="FAM86 N-terminal" evidence="3">
    <location>
        <begin position="6"/>
        <end position="83"/>
    </location>
</feature>
<organism evidence="4 5">
    <name type="scientific">Wallemia mellicola (strain ATCC MYA-4683 / CBS 633.66)</name>
    <name type="common">Wallemia sebi (CBS 633.66)</name>
    <dbReference type="NCBI Taxonomy" id="671144"/>
    <lineage>
        <taxon>Eukaryota</taxon>
        <taxon>Fungi</taxon>
        <taxon>Dikarya</taxon>
        <taxon>Basidiomycota</taxon>
        <taxon>Wallemiomycotina</taxon>
        <taxon>Wallemiomycetes</taxon>
        <taxon>Wallemiales</taxon>
        <taxon>Wallemiaceae</taxon>
        <taxon>Wallemia</taxon>
    </lineage>
</organism>
<evidence type="ECO:0000256" key="1">
    <source>
        <dbReference type="ARBA" id="ARBA00005511"/>
    </source>
</evidence>
<comment type="similarity">
    <text evidence="1">Belongs to the class I-like SAM-binding methyltransferase superfamily. EEF2KMT family.</text>
</comment>
<dbReference type="GeneID" id="18474160"/>
<name>I4Y9L2_WALMC</name>
<dbReference type="InterPro" id="IPR029426">
    <property type="entry name" value="FAM86_N"/>
</dbReference>
<proteinExistence type="inferred from homology"/>
<dbReference type="PANTHER" id="PTHR14614">
    <property type="entry name" value="HEPATOCELLULAR CARCINOMA-ASSOCIATED ANTIGEN"/>
    <property type="match status" value="1"/>
</dbReference>
<evidence type="ECO:0000313" key="5">
    <source>
        <dbReference type="Proteomes" id="UP000005242"/>
    </source>
</evidence>
<dbReference type="FunCoup" id="I4Y9L2">
    <property type="interactions" value="393"/>
</dbReference>
<dbReference type="OrthoDB" id="194386at2759"/>
<dbReference type="KEGG" id="wse:WALSEDRAFT_60781"/>
<keyword evidence="2" id="KW-0808">Transferase</keyword>
<dbReference type="CDD" id="cd02440">
    <property type="entry name" value="AdoMet_MTases"/>
    <property type="match status" value="1"/>
</dbReference>
<dbReference type="eggNOG" id="KOG2497">
    <property type="taxonomic scope" value="Eukaryota"/>
</dbReference>
<evidence type="ECO:0000256" key="2">
    <source>
        <dbReference type="ARBA" id="ARBA00022679"/>
    </source>
</evidence>
<evidence type="ECO:0000313" key="4">
    <source>
        <dbReference type="EMBL" id="EIM20654.1"/>
    </source>
</evidence>